<dbReference type="PANTHER" id="PTHR31105:SF38">
    <property type="entry name" value="PROTEIN ENHANCED DISEASE RESISTANCE 4"/>
    <property type="match status" value="1"/>
</dbReference>
<organism evidence="4 5">
    <name type="scientific">Rubroshorea leprosula</name>
    <dbReference type="NCBI Taxonomy" id="152421"/>
    <lineage>
        <taxon>Eukaryota</taxon>
        <taxon>Viridiplantae</taxon>
        <taxon>Streptophyta</taxon>
        <taxon>Embryophyta</taxon>
        <taxon>Tracheophyta</taxon>
        <taxon>Spermatophyta</taxon>
        <taxon>Magnoliopsida</taxon>
        <taxon>eudicotyledons</taxon>
        <taxon>Gunneridae</taxon>
        <taxon>Pentapetalae</taxon>
        <taxon>rosids</taxon>
        <taxon>malvids</taxon>
        <taxon>Malvales</taxon>
        <taxon>Dipterocarpaceae</taxon>
        <taxon>Rubroshorea</taxon>
    </lineage>
</organism>
<keyword evidence="5" id="KW-1185">Reference proteome</keyword>
<feature type="region of interest" description="Disordered" evidence="1">
    <location>
        <begin position="141"/>
        <end position="161"/>
    </location>
</feature>
<evidence type="ECO:0000313" key="5">
    <source>
        <dbReference type="Proteomes" id="UP001054252"/>
    </source>
</evidence>
<dbReference type="InterPro" id="IPR021480">
    <property type="entry name" value="Zinc_ribbon_12"/>
</dbReference>
<dbReference type="InterPro" id="IPR040244">
    <property type="entry name" value="EDR4-like"/>
</dbReference>
<name>A0AAV5I0T7_9ROSI</name>
<feature type="compositionally biased region" description="Basic and acidic residues" evidence="1">
    <location>
        <begin position="196"/>
        <end position="224"/>
    </location>
</feature>
<accession>A0AAV5I0T7</accession>
<dbReference type="EMBL" id="BPVZ01000005">
    <property type="protein sequence ID" value="GKU91236.1"/>
    <property type="molecule type" value="Genomic_DNA"/>
</dbReference>
<proteinExistence type="predicted"/>
<dbReference type="Pfam" id="PF11331">
    <property type="entry name" value="Zn_ribbon_12"/>
    <property type="match status" value="1"/>
</dbReference>
<evidence type="ECO:0000259" key="3">
    <source>
        <dbReference type="Pfam" id="PF22910"/>
    </source>
</evidence>
<evidence type="ECO:0000259" key="2">
    <source>
        <dbReference type="Pfam" id="PF11331"/>
    </source>
</evidence>
<dbReference type="Proteomes" id="UP001054252">
    <property type="component" value="Unassembled WGS sequence"/>
</dbReference>
<dbReference type="AlphaFoldDB" id="A0AAV5I0T7"/>
<feature type="region of interest" description="Disordered" evidence="1">
    <location>
        <begin position="195"/>
        <end position="228"/>
    </location>
</feature>
<gene>
    <name evidence="4" type="ORF">SLEP1_g5136</name>
</gene>
<evidence type="ECO:0000256" key="1">
    <source>
        <dbReference type="SAM" id="MobiDB-lite"/>
    </source>
</evidence>
<dbReference type="PANTHER" id="PTHR31105">
    <property type="entry name" value="EXTRA-LARGE G-PROTEIN-LIKE"/>
    <property type="match status" value="1"/>
</dbReference>
<comment type="caution">
    <text evidence="4">The sequence shown here is derived from an EMBL/GenBank/DDBJ whole genome shotgun (WGS) entry which is preliminary data.</text>
</comment>
<evidence type="ECO:0008006" key="6">
    <source>
        <dbReference type="Google" id="ProtNLM"/>
    </source>
</evidence>
<dbReference type="Pfam" id="PF22910">
    <property type="entry name" value="EDR4-like_1st"/>
    <property type="match status" value="1"/>
</dbReference>
<evidence type="ECO:0000313" key="4">
    <source>
        <dbReference type="EMBL" id="GKU91236.1"/>
    </source>
</evidence>
<protein>
    <recommendedName>
        <fullName evidence="6">Zinc-ribbon domain-containing protein</fullName>
    </recommendedName>
</protein>
<dbReference type="InterPro" id="IPR055126">
    <property type="entry name" value="EDR4-like_N"/>
</dbReference>
<feature type="domain" description="Enhanced disease resistance 4-like N-terminal" evidence="3">
    <location>
        <begin position="32"/>
        <end position="65"/>
    </location>
</feature>
<sequence length="870" mass="96081">MIYHSPGPITSPNPSPRFINSEAMASDETTPKVRLVRCPKCRRVLPEVADVPVYKCGGCSTVLLAKNRKTGAKTASPGATQINGFVPASENNESNSSTPDSLVPSVDQQSGSHEHISGHCNAPQLFVNIQTSVPCITEQLHESTGGNENGTEKPEPSACNVGQSGLLSGACSSTEEVASRREFLSSTAAYSQIVTDGEKSNPADRKSELNFDSKVDSDSRRSSFDKPLGATESNIMVNAFGTAKETILPDASNNERLEQLQSDQHGPVSSTLKLKSAGERISSGALVASPNEQLDQPQKSDHHGFSHAMSADTIETADFFTPSSELSGRLDYFSKSATGRNSLAYDGSISSYDGMDDNYLDRPAQSFENTYQAAKYFVPGERARRRRLSVNGMSSNSIGNLSSGLSNIKLCSQKYRTWDQNEPSEHITDGHLVRNWKRLESYDYLSEAPLSHRAYLAGYESASTSSQLHDELPRKSTFHPLDKPKYTEQERMKLLRMVSELQDQLNKACHLKGEPNGRASAQVPWKENQFPRYYDSEAPDREISGPGYLGRIRQKSTWGQQSKFSCIPFSGDAVNSRLQGDPSCSCCHPQGWRYSAQFHPSIFHPNQECCMDHAGQCSYSSCPASPQRYVESDFSTWNPYTKSSDKRYRDHELKKCSREKHYSIKRHIRPTAGGAPFVTCYSCSKLLQLPADFLLFKRAFHQLRCGSCSKVLKFSLKDRIHIVPYEPVLVVPPPSEADSYSNVGNKGLVSTSLDRGCLRPDPVSYSDDYGLCSTDPGSLEPSHELQGNAEHVRHISYGSSKPTEEKEPVLNQPRNIYKNPMEKYSSVGTSSNMYHGSEKVSSEIEELPRRGGSPLHRLMGYSSASEVMYG</sequence>
<reference evidence="4 5" key="1">
    <citation type="journal article" date="2021" name="Commun. Biol.">
        <title>The genome of Shorea leprosula (Dipterocarpaceae) highlights the ecological relevance of drought in aseasonal tropical rainforests.</title>
        <authorList>
            <person name="Ng K.K.S."/>
            <person name="Kobayashi M.J."/>
            <person name="Fawcett J.A."/>
            <person name="Hatakeyama M."/>
            <person name="Paape T."/>
            <person name="Ng C.H."/>
            <person name="Ang C.C."/>
            <person name="Tnah L.H."/>
            <person name="Lee C.T."/>
            <person name="Nishiyama T."/>
            <person name="Sese J."/>
            <person name="O'Brien M.J."/>
            <person name="Copetti D."/>
            <person name="Mohd Noor M.I."/>
            <person name="Ong R.C."/>
            <person name="Putra M."/>
            <person name="Sireger I.Z."/>
            <person name="Indrioko S."/>
            <person name="Kosugi Y."/>
            <person name="Izuno A."/>
            <person name="Isagi Y."/>
            <person name="Lee S.L."/>
            <person name="Shimizu K.K."/>
        </authorList>
    </citation>
    <scope>NUCLEOTIDE SEQUENCE [LARGE SCALE GENOMIC DNA]</scope>
    <source>
        <strain evidence="4">214</strain>
    </source>
</reference>
<feature type="region of interest" description="Disordered" evidence="1">
    <location>
        <begin position="69"/>
        <end position="117"/>
    </location>
</feature>
<feature type="region of interest" description="Disordered" evidence="1">
    <location>
        <begin position="828"/>
        <end position="858"/>
    </location>
</feature>
<feature type="domain" description="Probable zinc-ribbon" evidence="2">
    <location>
        <begin position="672"/>
        <end position="716"/>
    </location>
</feature>
<feature type="compositionally biased region" description="Basic and acidic residues" evidence="1">
    <location>
        <begin position="836"/>
        <end position="849"/>
    </location>
</feature>
<feature type="compositionally biased region" description="Polar residues" evidence="1">
    <location>
        <begin position="77"/>
        <end position="111"/>
    </location>
</feature>
<dbReference type="GO" id="GO:1900150">
    <property type="term" value="P:regulation of defense response to fungus"/>
    <property type="evidence" value="ECO:0007669"/>
    <property type="project" value="InterPro"/>
</dbReference>